<evidence type="ECO:0000256" key="5">
    <source>
        <dbReference type="ARBA" id="ARBA00022631"/>
    </source>
</evidence>
<comment type="catalytic activity">
    <reaction evidence="1 8">
        <text>5-hydroxyisourate + H2O = 5-hydroxy-2-oxo-4-ureido-2,5-dihydro-1H-imidazole-5-carboxylate + H(+)</text>
        <dbReference type="Rhea" id="RHEA:23736"/>
        <dbReference type="ChEBI" id="CHEBI:15377"/>
        <dbReference type="ChEBI" id="CHEBI:15378"/>
        <dbReference type="ChEBI" id="CHEBI:18072"/>
        <dbReference type="ChEBI" id="CHEBI:58639"/>
        <dbReference type="EC" id="3.5.2.17"/>
    </reaction>
</comment>
<dbReference type="Pfam" id="PF00576">
    <property type="entry name" value="Transthyretin"/>
    <property type="match status" value="1"/>
</dbReference>
<keyword evidence="5 8" id="KW-0659">Purine metabolism</keyword>
<keyword evidence="6 8" id="KW-0378">Hydrolase</keyword>
<dbReference type="InterPro" id="IPR000895">
    <property type="entry name" value="Transthyretin/HIU_hydrolase"/>
</dbReference>
<dbReference type="RefSeq" id="WP_207616752.1">
    <property type="nucleotide sequence ID" value="NZ_JAFNLL010000031.1"/>
</dbReference>
<keyword evidence="11" id="KW-1185">Reference proteome</keyword>
<evidence type="ECO:0000256" key="4">
    <source>
        <dbReference type="ARBA" id="ARBA00011881"/>
    </source>
</evidence>
<feature type="binding site" evidence="7">
    <location>
        <position position="9"/>
    </location>
    <ligand>
        <name>substrate</name>
    </ligand>
</feature>
<comment type="caution">
    <text evidence="10">The sequence shown here is derived from an EMBL/GenBank/DDBJ whole genome shotgun (WGS) entry which is preliminary data.</text>
</comment>
<organism evidence="10 11">
    <name type="scientific">Arthrobacter cavernae</name>
    <dbReference type="NCBI Taxonomy" id="2817681"/>
    <lineage>
        <taxon>Bacteria</taxon>
        <taxon>Bacillati</taxon>
        <taxon>Actinomycetota</taxon>
        <taxon>Actinomycetes</taxon>
        <taxon>Micrococcales</taxon>
        <taxon>Micrococcaceae</taxon>
        <taxon>Arthrobacter</taxon>
    </lineage>
</organism>
<dbReference type="Gene3D" id="2.60.40.180">
    <property type="entry name" value="Transthyretin/hydroxyisourate hydrolase domain"/>
    <property type="match status" value="1"/>
</dbReference>
<dbReference type="GO" id="GO:0006144">
    <property type="term" value="P:purine nucleobase metabolic process"/>
    <property type="evidence" value="ECO:0007669"/>
    <property type="project" value="UniProtKB-KW"/>
</dbReference>
<dbReference type="Proteomes" id="UP000664164">
    <property type="component" value="Unassembled WGS sequence"/>
</dbReference>
<evidence type="ECO:0000256" key="3">
    <source>
        <dbReference type="ARBA" id="ARBA00009850"/>
    </source>
</evidence>
<dbReference type="PANTHER" id="PTHR10395:SF7">
    <property type="entry name" value="5-HYDROXYISOURATE HYDROLASE"/>
    <property type="match status" value="1"/>
</dbReference>
<comment type="similarity">
    <text evidence="3 8">Belongs to the transthyretin family. 5-hydroxyisourate hydrolase subfamily.</text>
</comment>
<dbReference type="InterPro" id="IPR023418">
    <property type="entry name" value="Thyroxine_BS"/>
</dbReference>
<dbReference type="SUPFAM" id="SSF49472">
    <property type="entry name" value="Transthyretin (synonym: prealbumin)"/>
    <property type="match status" value="1"/>
</dbReference>
<feature type="binding site" evidence="7">
    <location>
        <position position="47"/>
    </location>
    <ligand>
        <name>substrate</name>
    </ligand>
</feature>
<name>A0A939HK71_9MICC</name>
<dbReference type="InterPro" id="IPR036817">
    <property type="entry name" value="Transthyretin/HIU_hydrolase_sf"/>
</dbReference>
<evidence type="ECO:0000256" key="8">
    <source>
        <dbReference type="RuleBase" id="RU361270"/>
    </source>
</evidence>
<dbReference type="CDD" id="cd05822">
    <property type="entry name" value="TLP_HIUase"/>
    <property type="match status" value="1"/>
</dbReference>
<dbReference type="AlphaFoldDB" id="A0A939HK71"/>
<dbReference type="EMBL" id="JAFNLL010000031">
    <property type="protein sequence ID" value="MBO1268910.1"/>
    <property type="molecule type" value="Genomic_DNA"/>
</dbReference>
<proteinExistence type="inferred from homology"/>
<dbReference type="PANTHER" id="PTHR10395">
    <property type="entry name" value="URICASE AND TRANSTHYRETIN-RELATED"/>
    <property type="match status" value="1"/>
</dbReference>
<gene>
    <name evidence="10" type="primary">uraH</name>
    <name evidence="10" type="ORF">J1902_13185</name>
</gene>
<feature type="domain" description="Transthyretin/hydroxyisourate hydrolase" evidence="9">
    <location>
        <begin position="1"/>
        <end position="112"/>
    </location>
</feature>
<feature type="binding site" evidence="7">
    <location>
        <position position="110"/>
    </location>
    <ligand>
        <name>substrate</name>
    </ligand>
</feature>
<dbReference type="EC" id="3.5.2.17" evidence="8"/>
<comment type="function">
    <text evidence="2">Catalyzes the hydrolysis of 5-hydroxyisourate (HIU) to 2-oxo-4-hydroxy-4-carboxy-5-ureidoimidazoline (OHCU).</text>
</comment>
<evidence type="ECO:0000313" key="11">
    <source>
        <dbReference type="Proteomes" id="UP000664164"/>
    </source>
</evidence>
<dbReference type="SMART" id="SM00095">
    <property type="entry name" value="TR_THY"/>
    <property type="match status" value="1"/>
</dbReference>
<dbReference type="PROSITE" id="PS00768">
    <property type="entry name" value="TRANSTHYRETIN_1"/>
    <property type="match status" value="1"/>
</dbReference>
<evidence type="ECO:0000256" key="1">
    <source>
        <dbReference type="ARBA" id="ARBA00001043"/>
    </source>
</evidence>
<dbReference type="NCBIfam" id="TIGR02962">
    <property type="entry name" value="hdxy_isourate"/>
    <property type="match status" value="1"/>
</dbReference>
<protein>
    <recommendedName>
        <fullName evidence="8">5-hydroxyisourate hydrolase</fullName>
        <shortName evidence="8">HIU hydrolase</shortName>
        <shortName evidence="8">HIUHase</shortName>
        <ecNumber evidence="8">3.5.2.17</ecNumber>
    </recommendedName>
</protein>
<accession>A0A939HK71</accession>
<reference evidence="10" key="1">
    <citation type="submission" date="2021-03" db="EMBL/GenBank/DDBJ databases">
        <title>A new species, PO-11, isolated from a karst cave deposit.</title>
        <authorList>
            <person name="Zhaoxiaoyong W."/>
        </authorList>
    </citation>
    <scope>NUCLEOTIDE SEQUENCE</scope>
    <source>
        <strain evidence="10">PO-11</strain>
    </source>
</reference>
<evidence type="ECO:0000256" key="6">
    <source>
        <dbReference type="ARBA" id="ARBA00022801"/>
    </source>
</evidence>
<evidence type="ECO:0000313" key="10">
    <source>
        <dbReference type="EMBL" id="MBO1268910.1"/>
    </source>
</evidence>
<sequence>MSVSRVTTHILDTGSGRPAAGVAVGLYVRDGGNWTLVADGTTDADGRIKDLGPEQLDAGAYRLNFATGAYYAGLGTETFFPEVDLNFTVSDAGEHYHVPLLLSPFAFSTYRGS</sequence>
<dbReference type="InterPro" id="IPR023416">
    <property type="entry name" value="Transthyretin/HIU_hydrolase_d"/>
</dbReference>
<evidence type="ECO:0000259" key="9">
    <source>
        <dbReference type="SMART" id="SM00095"/>
    </source>
</evidence>
<dbReference type="PRINTS" id="PR00189">
    <property type="entry name" value="TRNSTHYRETIN"/>
</dbReference>
<dbReference type="InterPro" id="IPR014306">
    <property type="entry name" value="Hydroxyisourate_hydrolase"/>
</dbReference>
<dbReference type="GO" id="GO:0033971">
    <property type="term" value="F:hydroxyisourate hydrolase activity"/>
    <property type="evidence" value="ECO:0007669"/>
    <property type="project" value="UniProtKB-EC"/>
</dbReference>
<comment type="subunit">
    <text evidence="4 8">Homotetramer.</text>
</comment>
<evidence type="ECO:0000256" key="2">
    <source>
        <dbReference type="ARBA" id="ARBA00002704"/>
    </source>
</evidence>
<evidence type="ECO:0000256" key="7">
    <source>
        <dbReference type="PIRSR" id="PIRSR600895-51"/>
    </source>
</evidence>